<keyword evidence="22" id="KW-1185">Reference proteome</keyword>
<dbReference type="PIRSF" id="PIRSF006060">
    <property type="entry name" value="AA_transporter"/>
    <property type="match status" value="1"/>
</dbReference>
<dbReference type="Pfam" id="PF13520">
    <property type="entry name" value="AA_permease_2"/>
    <property type="match status" value="1"/>
</dbReference>
<gene>
    <name evidence="21" type="ORF">FSP39_012620</name>
</gene>
<sequence>STSTPMKNGSTPARKRYNSDFGSSESTDSVTIVEEKVRMKKTVGLVSGTSLIVGTIIGSGIFISPSGVLEDTGSVGLFLIVWVASGVIALLGALCYSEIGTLIKRSGGEYAYIREAYGNVLAFLYAWTSVIVIRTSSMAIICLTFGEYMTTFFPYCGAPQIPKKLVAAVALVTLGVINGYSTKLAGRTQVFFTVVKLAALAIIAIGGIVRLAQGHTSNLQEGFKGTISNPSTVALGFYNALWAYDGWNNLNVVTEEIIDPAKNLPRANILAVLLVTSVYLLVNVSYLTVLSTSELLVAPAVANSWGETVLASAMWIMPAAVLFSTFGAANGTLFSGGRVVYAAARDGNLPEFLSYVHCKRYTPFPSIVFTIFISLIMIIPGDIGSLVDFFSFTAWIFYGLNASTLIAFRIQKKDEPRPIKVPIIVPVVFVLIAIYLVIGPIISNPQIEFLYAFLFVIGGLIFYFPFVHFKLQIKGIVNNDGLKMHRKFKPVLPIRTEVVAILVRIVAIRTRVVVILSSPYLSVSIRTRVVANRIYPYVGDGNL</sequence>
<keyword evidence="6 20" id="KW-0812">Transmembrane</keyword>
<keyword evidence="3" id="KW-0813">Transport</keyword>
<feature type="transmembrane region" description="Helical" evidence="20">
    <location>
        <begin position="75"/>
        <end position="96"/>
    </location>
</feature>
<evidence type="ECO:0000256" key="16">
    <source>
        <dbReference type="ARBA" id="ARBA00079910"/>
    </source>
</evidence>
<feature type="transmembrane region" description="Helical" evidence="20">
    <location>
        <begin position="309"/>
        <end position="329"/>
    </location>
</feature>
<evidence type="ECO:0000256" key="3">
    <source>
        <dbReference type="ARBA" id="ARBA00022448"/>
    </source>
</evidence>
<feature type="transmembrane region" description="Helical" evidence="20">
    <location>
        <begin position="364"/>
        <end position="383"/>
    </location>
</feature>
<feature type="compositionally biased region" description="Polar residues" evidence="19">
    <location>
        <begin position="1"/>
        <end position="11"/>
    </location>
</feature>
<dbReference type="GO" id="GO:0015179">
    <property type="term" value="F:L-amino acid transmembrane transporter activity"/>
    <property type="evidence" value="ECO:0007669"/>
    <property type="project" value="TreeGrafter"/>
</dbReference>
<keyword evidence="4" id="KW-1003">Cell membrane</keyword>
<accession>A0AA88XRA1</accession>
<evidence type="ECO:0000256" key="11">
    <source>
        <dbReference type="ARBA" id="ARBA00051814"/>
    </source>
</evidence>
<comment type="catalytic activity">
    <reaction evidence="13">
        <text>L-cysteine(out) + L-arginine(in) = L-cysteine(in) + L-arginine(out)</text>
        <dbReference type="Rhea" id="RHEA:71071"/>
        <dbReference type="ChEBI" id="CHEBI:32682"/>
        <dbReference type="ChEBI" id="CHEBI:35235"/>
    </reaction>
    <physiologicalReaction direction="left-to-right" evidence="13">
        <dbReference type="Rhea" id="RHEA:71072"/>
    </physiologicalReaction>
</comment>
<comment type="catalytic activity">
    <reaction evidence="11">
        <text>L-cystine(out) + L-arginine(in) = L-cystine(in) + L-arginine(out)</text>
        <dbReference type="Rhea" id="RHEA:71075"/>
        <dbReference type="ChEBI" id="CHEBI:32682"/>
        <dbReference type="ChEBI" id="CHEBI:35491"/>
    </reaction>
    <physiologicalReaction direction="left-to-right" evidence="11">
        <dbReference type="Rhea" id="RHEA:71076"/>
    </physiologicalReaction>
</comment>
<proteinExistence type="inferred from homology"/>
<evidence type="ECO:0000256" key="15">
    <source>
        <dbReference type="ARBA" id="ARBA00074336"/>
    </source>
</evidence>
<evidence type="ECO:0000313" key="21">
    <source>
        <dbReference type="EMBL" id="KAK3086047.1"/>
    </source>
</evidence>
<comment type="catalytic activity">
    <reaction evidence="12">
        <text>L-histidine(out) + L-arginine(in) = L-histidine(in) + L-arginine(out)</text>
        <dbReference type="Rhea" id="RHEA:71063"/>
        <dbReference type="ChEBI" id="CHEBI:32682"/>
        <dbReference type="ChEBI" id="CHEBI:57595"/>
    </reaction>
    <physiologicalReaction direction="left-to-right" evidence="12">
        <dbReference type="Rhea" id="RHEA:71064"/>
    </physiologicalReaction>
</comment>
<keyword evidence="8 20" id="KW-0472">Membrane</keyword>
<feature type="transmembrane region" description="Helical" evidence="20">
    <location>
        <begin position="269"/>
        <end position="289"/>
    </location>
</feature>
<comment type="caution">
    <text evidence="21">The sequence shown here is derived from an EMBL/GenBank/DDBJ whole genome shotgun (WGS) entry which is preliminary data.</text>
</comment>
<evidence type="ECO:0000256" key="10">
    <source>
        <dbReference type="ARBA" id="ARBA00051323"/>
    </source>
</evidence>
<feature type="transmembrane region" description="Helical" evidence="20">
    <location>
        <begin position="449"/>
        <end position="469"/>
    </location>
</feature>
<dbReference type="EMBL" id="VSWD01000012">
    <property type="protein sequence ID" value="KAK3086047.1"/>
    <property type="molecule type" value="Genomic_DNA"/>
</dbReference>
<reference evidence="21" key="1">
    <citation type="submission" date="2019-08" db="EMBL/GenBank/DDBJ databases">
        <title>The improved chromosome-level genome for the pearl oyster Pinctada fucata martensii using PacBio sequencing and Hi-C.</title>
        <authorList>
            <person name="Zheng Z."/>
        </authorList>
    </citation>
    <scope>NUCLEOTIDE SEQUENCE</scope>
    <source>
        <strain evidence="21">ZZ-2019</strain>
        <tissue evidence="21">Adductor muscle</tissue>
    </source>
</reference>
<feature type="transmembrane region" description="Helical" evidence="20">
    <location>
        <begin position="43"/>
        <end position="63"/>
    </location>
</feature>
<evidence type="ECO:0000256" key="5">
    <source>
        <dbReference type="ARBA" id="ARBA00022553"/>
    </source>
</evidence>
<feature type="transmembrane region" description="Helical" evidence="20">
    <location>
        <begin position="188"/>
        <end position="209"/>
    </location>
</feature>
<feature type="transmembrane region" description="Helical" evidence="20">
    <location>
        <begin position="389"/>
        <end position="410"/>
    </location>
</feature>
<dbReference type="Gene3D" id="1.20.1740.10">
    <property type="entry name" value="Amino acid/polyamine transporter I"/>
    <property type="match status" value="1"/>
</dbReference>
<evidence type="ECO:0000256" key="18">
    <source>
        <dbReference type="ARBA" id="ARBA00093193"/>
    </source>
</evidence>
<evidence type="ECO:0000256" key="13">
    <source>
        <dbReference type="ARBA" id="ARBA00052179"/>
    </source>
</evidence>
<evidence type="ECO:0000256" key="7">
    <source>
        <dbReference type="ARBA" id="ARBA00022989"/>
    </source>
</evidence>
<dbReference type="InterPro" id="IPR050598">
    <property type="entry name" value="AminoAcid_Transporter"/>
</dbReference>
<feature type="region of interest" description="Disordered" evidence="19">
    <location>
        <begin position="1"/>
        <end position="25"/>
    </location>
</feature>
<dbReference type="InterPro" id="IPR002293">
    <property type="entry name" value="AA/rel_permease1"/>
</dbReference>
<evidence type="ECO:0000313" key="22">
    <source>
        <dbReference type="Proteomes" id="UP001186944"/>
    </source>
</evidence>
<keyword evidence="9" id="KW-1015">Disulfide bond</keyword>
<dbReference type="PANTHER" id="PTHR11785:SF512">
    <property type="entry name" value="SOBREMESA, ISOFORM B"/>
    <property type="match status" value="1"/>
</dbReference>
<evidence type="ECO:0000256" key="19">
    <source>
        <dbReference type="SAM" id="MobiDB-lite"/>
    </source>
</evidence>
<evidence type="ECO:0000256" key="2">
    <source>
        <dbReference type="ARBA" id="ARBA00009523"/>
    </source>
</evidence>
<keyword evidence="5" id="KW-0597">Phosphoprotein</keyword>
<evidence type="ECO:0000256" key="1">
    <source>
        <dbReference type="ARBA" id="ARBA00004424"/>
    </source>
</evidence>
<dbReference type="GO" id="GO:0016324">
    <property type="term" value="C:apical plasma membrane"/>
    <property type="evidence" value="ECO:0007669"/>
    <property type="project" value="UniProtKB-SubCell"/>
</dbReference>
<evidence type="ECO:0000256" key="6">
    <source>
        <dbReference type="ARBA" id="ARBA00022692"/>
    </source>
</evidence>
<evidence type="ECO:0000256" key="12">
    <source>
        <dbReference type="ARBA" id="ARBA00051835"/>
    </source>
</evidence>
<organism evidence="21 22">
    <name type="scientific">Pinctada imbricata</name>
    <name type="common">Atlantic pearl-oyster</name>
    <name type="synonym">Pinctada martensii</name>
    <dbReference type="NCBI Taxonomy" id="66713"/>
    <lineage>
        <taxon>Eukaryota</taxon>
        <taxon>Metazoa</taxon>
        <taxon>Spiralia</taxon>
        <taxon>Lophotrochozoa</taxon>
        <taxon>Mollusca</taxon>
        <taxon>Bivalvia</taxon>
        <taxon>Autobranchia</taxon>
        <taxon>Pteriomorphia</taxon>
        <taxon>Pterioida</taxon>
        <taxon>Pterioidea</taxon>
        <taxon>Pteriidae</taxon>
        <taxon>Pinctada</taxon>
    </lineage>
</organism>
<dbReference type="Proteomes" id="UP001186944">
    <property type="component" value="Unassembled WGS sequence"/>
</dbReference>
<comment type="subcellular location">
    <subcellularLocation>
        <location evidence="1">Apical cell membrane</location>
        <topology evidence="1">Multi-pass membrane protein</topology>
    </subcellularLocation>
</comment>
<dbReference type="FunFam" id="1.20.1740.10:FF:000015">
    <property type="entry name" value="B(0,+)-type amino acid transporter 1"/>
    <property type="match status" value="1"/>
</dbReference>
<name>A0AA88XRA1_PINIB</name>
<dbReference type="PANTHER" id="PTHR11785">
    <property type="entry name" value="AMINO ACID TRANSPORTER"/>
    <property type="match status" value="1"/>
</dbReference>
<evidence type="ECO:0000256" key="8">
    <source>
        <dbReference type="ARBA" id="ARBA00023136"/>
    </source>
</evidence>
<comment type="catalytic activity">
    <reaction evidence="18">
        <text>L-phenylalanine(out) + L-arginine(in) = L-phenylalanine(in) + L-arginine(out)</text>
        <dbReference type="Rhea" id="RHEA:71067"/>
        <dbReference type="ChEBI" id="CHEBI:32682"/>
        <dbReference type="ChEBI" id="CHEBI:58095"/>
    </reaction>
    <physiologicalReaction direction="left-to-right" evidence="18">
        <dbReference type="Rhea" id="RHEA:71068"/>
    </physiologicalReaction>
</comment>
<evidence type="ECO:0000256" key="14">
    <source>
        <dbReference type="ARBA" id="ARBA00052732"/>
    </source>
</evidence>
<feature type="transmembrane region" description="Helical" evidence="20">
    <location>
        <begin position="422"/>
        <end position="443"/>
    </location>
</feature>
<evidence type="ECO:0000256" key="9">
    <source>
        <dbReference type="ARBA" id="ARBA00023157"/>
    </source>
</evidence>
<evidence type="ECO:0000256" key="4">
    <source>
        <dbReference type="ARBA" id="ARBA00022475"/>
    </source>
</evidence>
<feature type="transmembrane region" description="Helical" evidence="20">
    <location>
        <begin position="165"/>
        <end position="182"/>
    </location>
</feature>
<comment type="catalytic activity">
    <reaction evidence="10">
        <text>L-lysine(out) + L-arginine(in) = L-lysine(in) + L-arginine(out)</text>
        <dbReference type="Rhea" id="RHEA:70827"/>
        <dbReference type="ChEBI" id="CHEBI:32551"/>
        <dbReference type="ChEBI" id="CHEBI:32682"/>
    </reaction>
    <physiologicalReaction direction="left-to-right" evidence="10">
        <dbReference type="Rhea" id="RHEA:70828"/>
    </physiologicalReaction>
</comment>
<feature type="non-terminal residue" evidence="21">
    <location>
        <position position="1"/>
    </location>
</feature>
<keyword evidence="7 20" id="KW-1133">Transmembrane helix</keyword>
<evidence type="ECO:0000256" key="20">
    <source>
        <dbReference type="SAM" id="Phobius"/>
    </source>
</evidence>
<comment type="catalytic activity">
    <reaction evidence="14">
        <text>L-leucine(out) + L-arginine(in) = L-leucine(in) + L-arginine(out)</text>
        <dbReference type="Rhea" id="RHEA:71059"/>
        <dbReference type="ChEBI" id="CHEBI:32682"/>
        <dbReference type="ChEBI" id="CHEBI:57427"/>
    </reaction>
    <physiologicalReaction direction="left-to-right" evidence="14">
        <dbReference type="Rhea" id="RHEA:71060"/>
    </physiologicalReaction>
</comment>
<protein>
    <recommendedName>
        <fullName evidence="15">b(0,+)-type amino acid transporter 1</fullName>
    </recommendedName>
    <alternativeName>
        <fullName evidence="16">Glycoprotein-associated amino acid transporter b0,+AT1</fullName>
    </alternativeName>
    <alternativeName>
        <fullName evidence="17">Solute carrier family 7 member 9</fullName>
    </alternativeName>
</protein>
<comment type="similarity">
    <text evidence="2">Belongs to the amino acid-polyamine-organocation (APC) superfamily.</text>
</comment>
<dbReference type="AlphaFoldDB" id="A0AA88XRA1"/>
<evidence type="ECO:0000256" key="17">
    <source>
        <dbReference type="ARBA" id="ARBA00083296"/>
    </source>
</evidence>